<evidence type="ECO:0000256" key="2">
    <source>
        <dbReference type="ARBA" id="ARBA00006402"/>
    </source>
</evidence>
<comment type="caution">
    <text evidence="13">The sequence shown here is derived from an EMBL/GenBank/DDBJ whole genome shotgun (WGS) entry which is preliminary data.</text>
</comment>
<organism evidence="13 14">
    <name type="scientific">Funiculus sociatus GB2-A5</name>
    <dbReference type="NCBI Taxonomy" id="2933946"/>
    <lineage>
        <taxon>Bacteria</taxon>
        <taxon>Bacillati</taxon>
        <taxon>Cyanobacteriota</taxon>
        <taxon>Cyanophyceae</taxon>
        <taxon>Coleofasciculales</taxon>
        <taxon>Coleofasciculaceae</taxon>
        <taxon>Funiculus</taxon>
    </lineage>
</organism>
<evidence type="ECO:0000313" key="14">
    <source>
        <dbReference type="Proteomes" id="UP001442494"/>
    </source>
</evidence>
<dbReference type="InterPro" id="IPR004358">
    <property type="entry name" value="Sig_transdc_His_kin-like_C"/>
</dbReference>
<evidence type="ECO:0000256" key="7">
    <source>
        <dbReference type="ARBA" id="ARBA00022777"/>
    </source>
</evidence>
<gene>
    <name evidence="13" type="ORF">NDI37_01945</name>
</gene>
<feature type="coiled-coil region" evidence="10">
    <location>
        <begin position="5"/>
        <end position="43"/>
    </location>
</feature>
<dbReference type="InterPro" id="IPR003594">
    <property type="entry name" value="HATPase_dom"/>
</dbReference>
<keyword evidence="10" id="KW-0175">Coiled coil</keyword>
<proteinExistence type="inferred from homology"/>
<keyword evidence="14" id="KW-1185">Reference proteome</keyword>
<evidence type="ECO:0000256" key="5">
    <source>
        <dbReference type="ARBA" id="ARBA00022679"/>
    </source>
</evidence>
<evidence type="ECO:0000259" key="12">
    <source>
        <dbReference type="PROSITE" id="PS50109"/>
    </source>
</evidence>
<dbReference type="CDD" id="cd00075">
    <property type="entry name" value="HATPase"/>
    <property type="match status" value="1"/>
</dbReference>
<evidence type="ECO:0000256" key="10">
    <source>
        <dbReference type="SAM" id="Coils"/>
    </source>
</evidence>
<dbReference type="InterPro" id="IPR036097">
    <property type="entry name" value="HisK_dim/P_sf"/>
</dbReference>
<keyword evidence="5" id="KW-0808">Transferase</keyword>
<dbReference type="Pfam" id="PF13185">
    <property type="entry name" value="GAF_2"/>
    <property type="match status" value="1"/>
</dbReference>
<evidence type="ECO:0000256" key="8">
    <source>
        <dbReference type="ARBA" id="ARBA00022840"/>
    </source>
</evidence>
<evidence type="ECO:0000256" key="9">
    <source>
        <dbReference type="ARBA" id="ARBA00023012"/>
    </source>
</evidence>
<dbReference type="PANTHER" id="PTHR42878:SF7">
    <property type="entry name" value="SENSOR HISTIDINE KINASE GLRK"/>
    <property type="match status" value="1"/>
</dbReference>
<dbReference type="SUPFAM" id="SSF47384">
    <property type="entry name" value="Homodimeric domain of signal transducing histidine kinase"/>
    <property type="match status" value="1"/>
</dbReference>
<dbReference type="InterPro" id="IPR029016">
    <property type="entry name" value="GAF-like_dom_sf"/>
</dbReference>
<dbReference type="InterPro" id="IPR005467">
    <property type="entry name" value="His_kinase_dom"/>
</dbReference>
<dbReference type="Proteomes" id="UP001442494">
    <property type="component" value="Unassembled WGS sequence"/>
</dbReference>
<evidence type="ECO:0000259" key="11">
    <source>
        <dbReference type="PROSITE" id="PS50046"/>
    </source>
</evidence>
<dbReference type="CDD" id="cd00082">
    <property type="entry name" value="HisKA"/>
    <property type="match status" value="1"/>
</dbReference>
<dbReference type="Gene3D" id="1.10.287.130">
    <property type="match status" value="1"/>
</dbReference>
<feature type="domain" description="Histidine kinase" evidence="12">
    <location>
        <begin position="408"/>
        <end position="642"/>
    </location>
</feature>
<dbReference type="RefSeq" id="WP_190427947.1">
    <property type="nucleotide sequence ID" value="NZ_JAMPKK010000002.1"/>
</dbReference>
<keyword evidence="4" id="KW-0597">Phosphoprotein</keyword>
<comment type="similarity">
    <text evidence="2">In the N-terminal section; belongs to the phytochrome family.</text>
</comment>
<dbReference type="Pfam" id="PF00512">
    <property type="entry name" value="HisKA"/>
    <property type="match status" value="1"/>
</dbReference>
<dbReference type="Pfam" id="PF02518">
    <property type="entry name" value="HATPase_c"/>
    <property type="match status" value="1"/>
</dbReference>
<dbReference type="SMART" id="SM00065">
    <property type="entry name" value="GAF"/>
    <property type="match status" value="2"/>
</dbReference>
<name>A0ABV0JKL1_9CYAN</name>
<reference evidence="13 14" key="1">
    <citation type="submission" date="2022-04" db="EMBL/GenBank/DDBJ databases">
        <title>Positive selection, recombination, and allopatry shape intraspecific diversity of widespread and dominant cyanobacteria.</title>
        <authorList>
            <person name="Wei J."/>
            <person name="Shu W."/>
            <person name="Hu C."/>
        </authorList>
    </citation>
    <scope>NUCLEOTIDE SEQUENCE [LARGE SCALE GENOMIC DNA]</scope>
    <source>
        <strain evidence="13 14">GB2-A5</strain>
    </source>
</reference>
<accession>A0ABV0JKL1</accession>
<evidence type="ECO:0000313" key="13">
    <source>
        <dbReference type="EMBL" id="MEP0863227.1"/>
    </source>
</evidence>
<keyword evidence="8" id="KW-0067">ATP-binding</keyword>
<dbReference type="Gene3D" id="3.30.565.10">
    <property type="entry name" value="Histidine kinase-like ATPase, C-terminal domain"/>
    <property type="match status" value="1"/>
</dbReference>
<dbReference type="SUPFAM" id="SSF55781">
    <property type="entry name" value="GAF domain-like"/>
    <property type="match status" value="2"/>
</dbReference>
<feature type="domain" description="Phytochrome chromophore attachment site" evidence="11">
    <location>
        <begin position="62"/>
        <end position="197"/>
    </location>
</feature>
<sequence>MESDRNNLEKQVEQQTAELQKANEQLKQEIAKRQRAQKALSQRAEGEWVIRVITERIRGSLNLEEVLNTTVAEIRQFLESDRSVIYQIKGNEQAVVVAESVDAAWPSILGVNIASTSFKERIAVYREGKVRAIDDMQQEGFPIAINEYVQQQQVKAALVAPILHGNKFWGVLATHQCSAQRHWEPFEIDLLKQLAIQVSIAIQQSELYQQVQQLNANLEFQVRERTAQLQQSLDFEAMLKRITDDVRDSLDENQILQIVVWELAVGLNIEGCDTALYDSDRATSTIRYEYTLGMPTAQGHLVQMAEFREGYNQLLHGLYFQFCPLGPDIRGTFARLICPIFDDQGVLGDLCLFKPPQEAFNEKEIRLVQQVANQCAIAIRQARLYQAARSQIEALQNLNRLKDDFLNTVSHELRTPVANMKMAIQMLSIALNRDSPFLAELSKPKAEQSKVARYFQILQNECNREIRLIDDLLDLQRLYTEAQPLLLTSIQLQEWLPPIVEPFQERSENRQQTLLLNIPPNLPRFTCDPTTLARILTELLENACKYTPPLETITLTVQTVETAHSNLMQLSVINSGVEIPQSELNRIFEKFYRIPSSDPWKQGGTGLGLALVKKLVAHLGGTLRVESKNRQTTFTIELPINDLN</sequence>
<dbReference type="PROSITE" id="PS50109">
    <property type="entry name" value="HIS_KIN"/>
    <property type="match status" value="1"/>
</dbReference>
<keyword evidence="9" id="KW-0902">Two-component regulatory system</keyword>
<dbReference type="Pfam" id="PF01590">
    <property type="entry name" value="GAF"/>
    <property type="match status" value="1"/>
</dbReference>
<keyword evidence="6" id="KW-0547">Nucleotide-binding</keyword>
<dbReference type="PANTHER" id="PTHR42878">
    <property type="entry name" value="TWO-COMPONENT HISTIDINE KINASE"/>
    <property type="match status" value="1"/>
</dbReference>
<dbReference type="InterPro" id="IPR050351">
    <property type="entry name" value="BphY/WalK/GraS-like"/>
</dbReference>
<dbReference type="SMART" id="SM00387">
    <property type="entry name" value="HATPase_c"/>
    <property type="match status" value="1"/>
</dbReference>
<dbReference type="InterPro" id="IPR016132">
    <property type="entry name" value="Phyto_chromo_attachment"/>
</dbReference>
<evidence type="ECO:0000256" key="4">
    <source>
        <dbReference type="ARBA" id="ARBA00022553"/>
    </source>
</evidence>
<dbReference type="InterPro" id="IPR003018">
    <property type="entry name" value="GAF"/>
</dbReference>
<dbReference type="SMART" id="SM00388">
    <property type="entry name" value="HisKA"/>
    <property type="match status" value="1"/>
</dbReference>
<evidence type="ECO:0000256" key="6">
    <source>
        <dbReference type="ARBA" id="ARBA00022741"/>
    </source>
</evidence>
<keyword evidence="7" id="KW-0418">Kinase</keyword>
<dbReference type="InterPro" id="IPR036890">
    <property type="entry name" value="HATPase_C_sf"/>
</dbReference>
<dbReference type="Gene3D" id="3.30.450.40">
    <property type="match status" value="3"/>
</dbReference>
<evidence type="ECO:0000256" key="3">
    <source>
        <dbReference type="ARBA" id="ARBA00012438"/>
    </source>
</evidence>
<protein>
    <recommendedName>
        <fullName evidence="3">histidine kinase</fullName>
        <ecNumber evidence="3">2.7.13.3</ecNumber>
    </recommendedName>
</protein>
<evidence type="ECO:0000256" key="1">
    <source>
        <dbReference type="ARBA" id="ARBA00000085"/>
    </source>
</evidence>
<dbReference type="PRINTS" id="PR00344">
    <property type="entry name" value="BCTRLSENSOR"/>
</dbReference>
<dbReference type="EMBL" id="JAMPKK010000002">
    <property type="protein sequence ID" value="MEP0863227.1"/>
    <property type="molecule type" value="Genomic_DNA"/>
</dbReference>
<comment type="catalytic activity">
    <reaction evidence="1">
        <text>ATP + protein L-histidine = ADP + protein N-phospho-L-histidine.</text>
        <dbReference type="EC" id="2.7.13.3"/>
    </reaction>
</comment>
<dbReference type="SUPFAM" id="SSF55874">
    <property type="entry name" value="ATPase domain of HSP90 chaperone/DNA topoisomerase II/histidine kinase"/>
    <property type="match status" value="1"/>
</dbReference>
<dbReference type="PROSITE" id="PS50046">
    <property type="entry name" value="PHYTOCHROME_2"/>
    <property type="match status" value="1"/>
</dbReference>
<dbReference type="InterPro" id="IPR003661">
    <property type="entry name" value="HisK_dim/P_dom"/>
</dbReference>
<dbReference type="EC" id="2.7.13.3" evidence="3"/>